<keyword evidence="1" id="KW-0378">Hydrolase</keyword>
<evidence type="ECO:0000313" key="7">
    <source>
        <dbReference type="Proteomes" id="UP001497444"/>
    </source>
</evidence>
<dbReference type="InterPro" id="IPR029023">
    <property type="entry name" value="Tensin_phosphatase"/>
</dbReference>
<dbReference type="PANTHER" id="PTHR12305:SF96">
    <property type="entry name" value="PHOSPHATIDYLINOSITOL 3,4,5-TRISPHOSPHATE 3-PHOSPHATASE AND PROTEIN-TYROSINE-PHOSPHATASE PTEN2A"/>
    <property type="match status" value="1"/>
</dbReference>
<dbReference type="Gene3D" id="3.90.190.10">
    <property type="entry name" value="Protein tyrosine phosphatase superfamily"/>
    <property type="match status" value="1"/>
</dbReference>
<evidence type="ECO:0000256" key="3">
    <source>
        <dbReference type="SAM" id="MobiDB-lite"/>
    </source>
</evidence>
<evidence type="ECO:0008006" key="8">
    <source>
        <dbReference type="Google" id="ProtNLM"/>
    </source>
</evidence>
<dbReference type="InterPro" id="IPR055183">
    <property type="entry name" value="PTEN2A/B_C2"/>
</dbReference>
<protein>
    <recommendedName>
        <fullName evidence="8">Phosphatidylinositol-3,4,5-trisphosphate 3-phosphatase</fullName>
    </recommendedName>
</protein>
<proteinExistence type="predicted"/>
<dbReference type="SUPFAM" id="SSF52799">
    <property type="entry name" value="(Phosphotyrosine protein) phosphatases II"/>
    <property type="match status" value="1"/>
</dbReference>
<sequence length="519" mass="58397">MRDFGKACVISGETGHREWQCDKDKLVTFQSKKCPHEEMKQRLDVSQHKVIDMVKQIEDQSDIIDKFQSTVGAYRRLYEEEVTAHRVSQLMAMSPIACLKQQVDGSKDEAGKLGEEETDYVEFLEAELNKARQEVSSLYNKLAHADVEATSTRNEMIALRKEYENQGKYKVYNLCLERLYDASLLEGKVACFPFDDHNCPPLQLVAAFCQSAYLWLKGDLENVVVVHCKAGMARTGLMITSLLLYLKFFPTAEESINYYNQKRCVDGKGLVLPSQLRYVKYFERVLRDFNGETPVGRKCILRGIRLHKCPYWIRRAITISDHNVDIVGQTEDIWFSAPRKGVVVFALPGESWLNTNMMETRQILPIAKLDGFDKRRLPSPGFQVEVVILDHDAPIPVMKMTEGAAGQSGTTRSEDPAPSTSHEQTTSQEATGSTSIAPISEASIFTSMSKTSNLTGSDLDDYFGGPAFLAWARMGNLHGWGGPLPQAWLDQQLQLQIRILSHMRDLGMTPGMLLPDPAP</sequence>
<dbReference type="EMBL" id="OZ020101">
    <property type="protein sequence ID" value="CAK9274630.1"/>
    <property type="molecule type" value="Genomic_DNA"/>
</dbReference>
<feature type="compositionally biased region" description="Polar residues" evidence="3">
    <location>
        <begin position="418"/>
        <end position="436"/>
    </location>
</feature>
<dbReference type="Pfam" id="PF22918">
    <property type="entry name" value="PTEN2_C2"/>
    <property type="match status" value="2"/>
</dbReference>
<keyword evidence="7" id="KW-1185">Reference proteome</keyword>
<accession>A0ABP0XAN7</accession>
<gene>
    <name evidence="6" type="ORF">CSSPJE1EN1_LOCUS20108</name>
</gene>
<evidence type="ECO:0000256" key="1">
    <source>
        <dbReference type="ARBA" id="ARBA00022801"/>
    </source>
</evidence>
<dbReference type="InterPro" id="IPR000387">
    <property type="entry name" value="Tyr_Pase_dom"/>
</dbReference>
<evidence type="ECO:0000313" key="6">
    <source>
        <dbReference type="EMBL" id="CAK9274630.1"/>
    </source>
</evidence>
<dbReference type="Pfam" id="PF22785">
    <property type="entry name" value="Tc-R-P"/>
    <property type="match status" value="1"/>
</dbReference>
<evidence type="ECO:0000256" key="2">
    <source>
        <dbReference type="SAM" id="Coils"/>
    </source>
</evidence>
<dbReference type="PROSITE" id="PS00383">
    <property type="entry name" value="TYR_PHOSPHATASE_1"/>
    <property type="match status" value="1"/>
</dbReference>
<feature type="domain" description="Phosphatase tensin-type" evidence="5">
    <location>
        <begin position="159"/>
        <end position="289"/>
    </location>
</feature>
<evidence type="ECO:0000259" key="4">
    <source>
        <dbReference type="PROSITE" id="PS50056"/>
    </source>
</evidence>
<dbReference type="Gene3D" id="3.20.20.80">
    <property type="entry name" value="Glycosidases"/>
    <property type="match status" value="1"/>
</dbReference>
<dbReference type="InterPro" id="IPR029021">
    <property type="entry name" value="Prot-tyrosine_phosphatase-like"/>
</dbReference>
<organism evidence="6 7">
    <name type="scientific">Sphagnum jensenii</name>
    <dbReference type="NCBI Taxonomy" id="128206"/>
    <lineage>
        <taxon>Eukaryota</taxon>
        <taxon>Viridiplantae</taxon>
        <taxon>Streptophyta</taxon>
        <taxon>Embryophyta</taxon>
        <taxon>Bryophyta</taxon>
        <taxon>Sphagnophytina</taxon>
        <taxon>Sphagnopsida</taxon>
        <taxon>Sphagnales</taxon>
        <taxon>Sphagnaceae</taxon>
        <taxon>Sphagnum</taxon>
    </lineage>
</organism>
<dbReference type="PROSITE" id="PS51181">
    <property type="entry name" value="PPASE_TENSIN"/>
    <property type="match status" value="1"/>
</dbReference>
<dbReference type="Proteomes" id="UP001497444">
    <property type="component" value="Chromosome 6"/>
</dbReference>
<evidence type="ECO:0000259" key="5">
    <source>
        <dbReference type="PROSITE" id="PS51181"/>
    </source>
</evidence>
<reference evidence="6" key="1">
    <citation type="submission" date="2024-02" db="EMBL/GenBank/DDBJ databases">
        <authorList>
            <consortium name="ELIXIR-Norway"/>
            <consortium name="Elixir Norway"/>
        </authorList>
    </citation>
    <scope>NUCLEOTIDE SEQUENCE</scope>
</reference>
<dbReference type="InterPro" id="IPR051281">
    <property type="entry name" value="Dual-spec_lipid-protein_phosph"/>
</dbReference>
<dbReference type="InterPro" id="IPR024733">
    <property type="entry name" value="NAGLU_tim-barrel"/>
</dbReference>
<feature type="coiled-coil region" evidence="2">
    <location>
        <begin position="114"/>
        <end position="148"/>
    </location>
</feature>
<dbReference type="InterPro" id="IPR016130">
    <property type="entry name" value="Tyr_Pase_AS"/>
</dbReference>
<feature type="region of interest" description="Disordered" evidence="3">
    <location>
        <begin position="402"/>
        <end position="436"/>
    </location>
</feature>
<keyword evidence="2" id="KW-0175">Coiled coil</keyword>
<dbReference type="PANTHER" id="PTHR12305">
    <property type="entry name" value="PHOSPHATASE WITH HOMOLOGY TO TENSIN"/>
    <property type="match status" value="1"/>
</dbReference>
<name>A0ABP0XAN7_9BRYO</name>
<feature type="domain" description="Tyrosine specific protein phosphatases" evidence="4">
    <location>
        <begin position="217"/>
        <end position="263"/>
    </location>
</feature>
<dbReference type="Pfam" id="PF05089">
    <property type="entry name" value="NAGLU"/>
    <property type="match status" value="1"/>
</dbReference>
<dbReference type="PROSITE" id="PS50056">
    <property type="entry name" value="TYR_PHOSPHATASE_2"/>
    <property type="match status" value="1"/>
</dbReference>